<dbReference type="OrthoDB" id="61113at2759"/>
<accession>A0A1M2VWI9</accession>
<comment type="caution">
    <text evidence="2">The sequence shown here is derived from an EMBL/GenBank/DDBJ whole genome shotgun (WGS) entry which is preliminary data.</text>
</comment>
<evidence type="ECO:0000313" key="3">
    <source>
        <dbReference type="Proteomes" id="UP000184267"/>
    </source>
</evidence>
<evidence type="ECO:0000259" key="1">
    <source>
        <dbReference type="PROSITE" id="PS51186"/>
    </source>
</evidence>
<dbReference type="SUPFAM" id="SSF55729">
    <property type="entry name" value="Acyl-CoA N-acyltransferases (Nat)"/>
    <property type="match status" value="1"/>
</dbReference>
<dbReference type="Gene3D" id="3.40.630.30">
    <property type="match status" value="1"/>
</dbReference>
<dbReference type="Proteomes" id="UP000184267">
    <property type="component" value="Unassembled WGS sequence"/>
</dbReference>
<feature type="domain" description="N-acetyltransferase" evidence="1">
    <location>
        <begin position="88"/>
        <end position="219"/>
    </location>
</feature>
<evidence type="ECO:0000313" key="2">
    <source>
        <dbReference type="EMBL" id="OJT11906.1"/>
    </source>
</evidence>
<organism evidence="2 3">
    <name type="scientific">Trametes pubescens</name>
    <name type="common">White-rot fungus</name>
    <dbReference type="NCBI Taxonomy" id="154538"/>
    <lineage>
        <taxon>Eukaryota</taxon>
        <taxon>Fungi</taxon>
        <taxon>Dikarya</taxon>
        <taxon>Basidiomycota</taxon>
        <taxon>Agaricomycotina</taxon>
        <taxon>Agaricomycetes</taxon>
        <taxon>Polyporales</taxon>
        <taxon>Polyporaceae</taxon>
        <taxon>Trametes</taxon>
    </lineage>
</organism>
<dbReference type="InterPro" id="IPR052523">
    <property type="entry name" value="Trichothecene_AcTrans"/>
</dbReference>
<dbReference type="Pfam" id="PF13673">
    <property type="entry name" value="Acetyltransf_10"/>
    <property type="match status" value="1"/>
</dbReference>
<dbReference type="EMBL" id="MNAD01000557">
    <property type="protein sequence ID" value="OJT11906.1"/>
    <property type="molecule type" value="Genomic_DNA"/>
</dbReference>
<dbReference type="GO" id="GO:0016747">
    <property type="term" value="F:acyltransferase activity, transferring groups other than amino-acyl groups"/>
    <property type="evidence" value="ECO:0007669"/>
    <property type="project" value="InterPro"/>
</dbReference>
<proteinExistence type="predicted"/>
<dbReference type="AlphaFoldDB" id="A0A1M2VWI9"/>
<dbReference type="InterPro" id="IPR016181">
    <property type="entry name" value="Acyl_CoA_acyltransferase"/>
</dbReference>
<protein>
    <recommendedName>
        <fullName evidence="1">N-acetyltransferase domain-containing protein</fullName>
    </recommendedName>
</protein>
<dbReference type="PANTHER" id="PTHR42791:SF1">
    <property type="entry name" value="N-ACETYLTRANSFERASE DOMAIN-CONTAINING PROTEIN"/>
    <property type="match status" value="1"/>
</dbReference>
<reference evidence="2 3" key="1">
    <citation type="submission" date="2016-10" db="EMBL/GenBank/DDBJ databases">
        <title>Genome sequence of the basidiomycete white-rot fungus Trametes pubescens.</title>
        <authorList>
            <person name="Makela M.R."/>
            <person name="Granchi Z."/>
            <person name="Peng M."/>
            <person name="De Vries R.P."/>
            <person name="Grigoriev I."/>
            <person name="Riley R."/>
            <person name="Hilden K."/>
        </authorList>
    </citation>
    <scope>NUCLEOTIDE SEQUENCE [LARGE SCALE GENOMIC DNA]</scope>
    <source>
        <strain evidence="2 3">FBCC735</strain>
    </source>
</reference>
<gene>
    <name evidence="2" type="ORF">TRAPUB_11552</name>
</gene>
<dbReference type="CDD" id="cd04301">
    <property type="entry name" value="NAT_SF"/>
    <property type="match status" value="1"/>
</dbReference>
<name>A0A1M2VWI9_TRAPU</name>
<dbReference type="OMA" id="WCNFAMV"/>
<dbReference type="STRING" id="154538.A0A1M2VWI9"/>
<dbReference type="PROSITE" id="PS51186">
    <property type="entry name" value="GNAT"/>
    <property type="match status" value="1"/>
</dbReference>
<keyword evidence="3" id="KW-1185">Reference proteome</keyword>
<dbReference type="InterPro" id="IPR000182">
    <property type="entry name" value="GNAT_dom"/>
</dbReference>
<sequence>MAPSNVTFERVETPTEDLAEEATQVFAGLMVADPAAIALVGGDISLLPSLGGVMLRALTLTPGIADLFIARDEAGALVGYTLFSLPGQLILSTPEQQKHGLFEFMGKLSPEGQKYYLDVMAKEVPKANDEALGIAEAERNTYWCNFAMVREDYQGKGVAKALFELATKEAAKTGVTMALTTTNIRNVPIYEKLGFTLCGHKVMPSPWVDWPLWFFKKETADPASEAAA</sequence>
<dbReference type="PANTHER" id="PTHR42791">
    <property type="entry name" value="GNAT FAMILY ACETYLTRANSFERASE"/>
    <property type="match status" value="1"/>
</dbReference>